<organism evidence="4">
    <name type="scientific">Ixodes ricinus</name>
    <name type="common">Common tick</name>
    <name type="synonym">Acarus ricinus</name>
    <dbReference type="NCBI Taxonomy" id="34613"/>
    <lineage>
        <taxon>Eukaryota</taxon>
        <taxon>Metazoa</taxon>
        <taxon>Ecdysozoa</taxon>
        <taxon>Arthropoda</taxon>
        <taxon>Chelicerata</taxon>
        <taxon>Arachnida</taxon>
        <taxon>Acari</taxon>
        <taxon>Parasitiformes</taxon>
        <taxon>Ixodida</taxon>
        <taxon>Ixodoidea</taxon>
        <taxon>Ixodidae</taxon>
        <taxon>Ixodinae</taxon>
        <taxon>Ixodes</taxon>
    </lineage>
</organism>
<dbReference type="InterPro" id="IPR006600">
    <property type="entry name" value="HTH_CenpB_DNA-bd_dom"/>
</dbReference>
<reference evidence="4" key="1">
    <citation type="journal article" date="2018" name="PLoS Negl. Trop. Dis.">
        <title>Sialome diversity of ticks revealed by RNAseq of single tick salivary glands.</title>
        <authorList>
            <person name="Perner J."/>
            <person name="Kropackova S."/>
            <person name="Kopacek P."/>
            <person name="Ribeiro J.M."/>
        </authorList>
    </citation>
    <scope>NUCLEOTIDE SEQUENCE</scope>
    <source>
        <strain evidence="4">Siblings of single egg batch collected in Ceske Budejovice</strain>
        <tissue evidence="4">Salivary glands</tissue>
    </source>
</reference>
<dbReference type="InterPro" id="IPR010921">
    <property type="entry name" value="Trp_repressor/repl_initiator"/>
</dbReference>
<dbReference type="SUPFAM" id="SSF48295">
    <property type="entry name" value="TrpR-like"/>
    <property type="match status" value="1"/>
</dbReference>
<keyword evidence="2" id="KW-0238">DNA-binding</keyword>
<evidence type="ECO:0000256" key="1">
    <source>
        <dbReference type="ARBA" id="ARBA00004123"/>
    </source>
</evidence>
<dbReference type="InterPro" id="IPR009057">
    <property type="entry name" value="Homeodomain-like_sf"/>
</dbReference>
<dbReference type="SMART" id="SM00674">
    <property type="entry name" value="CENPB"/>
    <property type="match status" value="1"/>
</dbReference>
<comment type="subcellular location">
    <subcellularLocation>
        <location evidence="1">Nucleus</location>
    </subcellularLocation>
</comment>
<accession>A0A147BAT2</accession>
<dbReference type="AlphaFoldDB" id="A0A147BAT2"/>
<evidence type="ECO:0000256" key="2">
    <source>
        <dbReference type="ARBA" id="ARBA00023125"/>
    </source>
</evidence>
<protein>
    <submittedName>
        <fullName evidence="4">Putative tigger transposable element-derived</fullName>
    </submittedName>
</protein>
<dbReference type="Pfam" id="PF13518">
    <property type="entry name" value="HTH_28"/>
    <property type="match status" value="1"/>
</dbReference>
<dbReference type="GO" id="GO:0005634">
    <property type="term" value="C:nucleus"/>
    <property type="evidence" value="ECO:0007669"/>
    <property type="project" value="UniProtKB-SubCell"/>
</dbReference>
<feature type="domain" description="HTH CENPB-type" evidence="3">
    <location>
        <begin position="60"/>
        <end position="131"/>
    </location>
</feature>
<evidence type="ECO:0000259" key="3">
    <source>
        <dbReference type="PROSITE" id="PS51253"/>
    </source>
</evidence>
<feature type="non-terminal residue" evidence="4">
    <location>
        <position position="133"/>
    </location>
</feature>
<sequence>MHSYTVQKKVEVVNWHRKNGKNVHLTSRHFKLDRKRVREWDKKYETLLQQNFGKSGSRRKLSNGAPVFSEEVDDALYEFLERERNAGRAVSNRLLSEEAVNIANNLHLGNFVASSQYLKRWKQRFGVSMRQAT</sequence>
<proteinExistence type="predicted"/>
<dbReference type="Pfam" id="PF03221">
    <property type="entry name" value="HTH_Tnp_Tc5"/>
    <property type="match status" value="1"/>
</dbReference>
<dbReference type="SUPFAM" id="SSF46689">
    <property type="entry name" value="Homeodomain-like"/>
    <property type="match status" value="1"/>
</dbReference>
<dbReference type="EMBL" id="GEGO01007533">
    <property type="protein sequence ID" value="JAR87871.1"/>
    <property type="molecule type" value="Transcribed_RNA"/>
</dbReference>
<evidence type="ECO:0000313" key="4">
    <source>
        <dbReference type="EMBL" id="JAR87871.1"/>
    </source>
</evidence>
<dbReference type="PROSITE" id="PS51253">
    <property type="entry name" value="HTH_CENPB"/>
    <property type="match status" value="1"/>
</dbReference>
<dbReference type="Gene3D" id="1.10.10.60">
    <property type="entry name" value="Homeodomain-like"/>
    <property type="match status" value="1"/>
</dbReference>
<dbReference type="GO" id="GO:0043565">
    <property type="term" value="F:sequence-specific DNA binding"/>
    <property type="evidence" value="ECO:0007669"/>
    <property type="project" value="InterPro"/>
</dbReference>
<dbReference type="InterPro" id="IPR055247">
    <property type="entry name" value="InsJ-like_HTH"/>
</dbReference>
<name>A0A147BAT2_IXORI</name>